<evidence type="ECO:0000259" key="7">
    <source>
        <dbReference type="PROSITE" id="PS50020"/>
    </source>
</evidence>
<comment type="caution">
    <text evidence="9">The sequence shown here is derived from an EMBL/GenBank/DDBJ whole genome shotgun (WGS) entry which is preliminary data.</text>
</comment>
<dbReference type="SMART" id="SM00456">
    <property type="entry name" value="WW"/>
    <property type="match status" value="2"/>
</dbReference>
<reference evidence="9" key="1">
    <citation type="submission" date="2023-07" db="EMBL/GenBank/DDBJ databases">
        <title>Black Yeasts Isolated from many extreme environments.</title>
        <authorList>
            <person name="Coleine C."/>
            <person name="Stajich J.E."/>
            <person name="Selbmann L."/>
        </authorList>
    </citation>
    <scope>NUCLEOTIDE SEQUENCE</scope>
    <source>
        <strain evidence="9">CCFEE 5485</strain>
    </source>
</reference>
<accession>A0AAE0WJ66</accession>
<evidence type="ECO:0000256" key="4">
    <source>
        <dbReference type="ARBA" id="ARBA00023187"/>
    </source>
</evidence>
<evidence type="ECO:0000313" key="9">
    <source>
        <dbReference type="EMBL" id="KAK3672271.1"/>
    </source>
</evidence>
<keyword evidence="3" id="KW-0677">Repeat</keyword>
<feature type="domain" description="FF" evidence="8">
    <location>
        <begin position="163"/>
        <end position="217"/>
    </location>
</feature>
<keyword evidence="10" id="KW-1185">Reference proteome</keyword>
<dbReference type="SUPFAM" id="SSF51045">
    <property type="entry name" value="WW domain"/>
    <property type="match status" value="2"/>
</dbReference>
<keyword evidence="5" id="KW-0539">Nucleus</keyword>
<dbReference type="EMBL" id="JAUTXT010000034">
    <property type="protein sequence ID" value="KAK3672271.1"/>
    <property type="molecule type" value="Genomic_DNA"/>
</dbReference>
<dbReference type="InterPro" id="IPR001202">
    <property type="entry name" value="WW_dom"/>
</dbReference>
<dbReference type="Pfam" id="PF25432">
    <property type="entry name" value="FF_PRPF40A"/>
    <property type="match status" value="1"/>
</dbReference>
<dbReference type="GO" id="GO:0045292">
    <property type="term" value="P:mRNA cis splicing, via spliceosome"/>
    <property type="evidence" value="ECO:0007669"/>
    <property type="project" value="InterPro"/>
</dbReference>
<comment type="subcellular location">
    <subcellularLocation>
        <location evidence="1">Nucleus</location>
    </subcellularLocation>
</comment>
<keyword evidence="4" id="KW-0508">mRNA splicing</keyword>
<evidence type="ECO:0000256" key="2">
    <source>
        <dbReference type="ARBA" id="ARBA00022664"/>
    </source>
</evidence>
<dbReference type="InterPro" id="IPR039726">
    <property type="entry name" value="Prp40-like"/>
</dbReference>
<feature type="compositionally biased region" description="Basic and acidic residues" evidence="6">
    <location>
        <begin position="571"/>
        <end position="588"/>
    </location>
</feature>
<protein>
    <submittedName>
        <fullName evidence="9">U1 snRNP protein</fullName>
    </submittedName>
</protein>
<dbReference type="Pfam" id="PF01846">
    <property type="entry name" value="FF"/>
    <property type="match status" value="3"/>
</dbReference>
<sequence length="782" mass="91591">MAAWKQAKTAEGREYYWNTATKQTVWEKPEGFEPEAPVTADSVAINGAWKEAHGTDGKSYYYNTITNETRWEPPPAFQQQQLLRPPPQADQGFVAGGGRGGYSERDRDEYTPRDRGMNRRDTRDNGLPQKPGYDGGQPWERRQEGGYRGATAIKTDEPEYATIEQAEEAFFKLLKRSNVTPDMGWKDTLRLIIRDREYRALKDPVERRDAFEKYRVQVRAEEKDKEKERRAKVREDFRQMLKTHDDIKYYTRWKTAQPSIEREAVYKQAGSDAERRAMFEDYTSELTRHHDLEEAKKHEHAYAELKELIFNTITDRSTPWEEAKQMITTSDTFQDNKIFRSVHNVDILNLYEQRVQELDFARNESKRHDATARLRNNRKARDAFRELLSKNVEKGNIKAGTKWSDFYPLIKDDERYIDVVGTAGSSPLDLFWDVVEDQEHKLRSRRNDALDVLEAARYEMTTETSAEDFAGVMRSDPRTSDLTAEQVELIYKRLMDKVHKRAADEKEQMERSQRKAIDALRSVIKHLEPEVRVADTYQDVAARLEKYEEFQVLDSEFRRSAFDKHISKLESKEKGRAEGARIREERNAARNGSSRRPDRDDRHRRDHRRSRSPEIDAYEAERKRAQADRERQYRKASFGLTPPPRERRRGSGDIDRYDGRYEDRGHDDRGGRRRGGSRERESIYDRERREREMERERSYISRADPRDKGRTLDYGDEDAGSNGGGNGASSVRKRRESEVSVMRDAKRVRRTRTPEPSGVLKEPEEEPREVRSGSEDGEIEEV</sequence>
<dbReference type="GO" id="GO:0003723">
    <property type="term" value="F:RNA binding"/>
    <property type="evidence" value="ECO:0007669"/>
    <property type="project" value="TreeGrafter"/>
</dbReference>
<dbReference type="InterPro" id="IPR036517">
    <property type="entry name" value="FF_domain_sf"/>
</dbReference>
<dbReference type="Gene3D" id="1.10.10.440">
    <property type="entry name" value="FF domain"/>
    <property type="match status" value="4"/>
</dbReference>
<dbReference type="PROSITE" id="PS51676">
    <property type="entry name" value="FF"/>
    <property type="match status" value="3"/>
</dbReference>
<dbReference type="SUPFAM" id="SSF81698">
    <property type="entry name" value="FF domain"/>
    <property type="match status" value="4"/>
</dbReference>
<dbReference type="PANTHER" id="PTHR11864:SF0">
    <property type="entry name" value="PRP40 PRE-MRNA PROCESSING FACTOR 40 HOMOLOG A (YEAST)"/>
    <property type="match status" value="1"/>
</dbReference>
<feature type="region of interest" description="Disordered" evidence="6">
    <location>
        <begin position="571"/>
        <end position="782"/>
    </location>
</feature>
<dbReference type="SMART" id="SM00441">
    <property type="entry name" value="FF"/>
    <property type="match status" value="5"/>
</dbReference>
<feature type="compositionally biased region" description="Basic and acidic residues" evidence="6">
    <location>
        <begin position="735"/>
        <end position="745"/>
    </location>
</feature>
<feature type="compositionally biased region" description="Basic and acidic residues" evidence="6">
    <location>
        <begin position="102"/>
        <end position="124"/>
    </location>
</feature>
<dbReference type="RefSeq" id="XP_064697831.1">
    <property type="nucleotide sequence ID" value="XM_064834960.1"/>
</dbReference>
<dbReference type="Gene3D" id="2.20.70.10">
    <property type="match status" value="2"/>
</dbReference>
<dbReference type="Proteomes" id="UP001274830">
    <property type="component" value="Unassembled WGS sequence"/>
</dbReference>
<gene>
    <name evidence="9" type="primary">PRP40</name>
    <name evidence="9" type="ORF">LTR78_007811</name>
</gene>
<dbReference type="PROSITE" id="PS50020">
    <property type="entry name" value="WW_DOMAIN_2"/>
    <property type="match status" value="2"/>
</dbReference>
<dbReference type="PANTHER" id="PTHR11864">
    <property type="entry name" value="PRE-MRNA-PROCESSING PROTEIN PRP40"/>
    <property type="match status" value="1"/>
</dbReference>
<dbReference type="InterPro" id="IPR002713">
    <property type="entry name" value="FF_domain"/>
</dbReference>
<proteinExistence type="predicted"/>
<feature type="compositionally biased region" description="Basic and acidic residues" evidence="6">
    <location>
        <begin position="649"/>
        <end position="713"/>
    </location>
</feature>
<dbReference type="AlphaFoldDB" id="A0AAE0WJ66"/>
<evidence type="ECO:0000256" key="5">
    <source>
        <dbReference type="ARBA" id="ARBA00023242"/>
    </source>
</evidence>
<feature type="domain" description="FF" evidence="8">
    <location>
        <begin position="375"/>
        <end position="437"/>
    </location>
</feature>
<organism evidence="9 10">
    <name type="scientific">Recurvomyces mirabilis</name>
    <dbReference type="NCBI Taxonomy" id="574656"/>
    <lineage>
        <taxon>Eukaryota</taxon>
        <taxon>Fungi</taxon>
        <taxon>Dikarya</taxon>
        <taxon>Ascomycota</taxon>
        <taxon>Pezizomycotina</taxon>
        <taxon>Dothideomycetes</taxon>
        <taxon>Dothideomycetidae</taxon>
        <taxon>Mycosphaerellales</taxon>
        <taxon>Teratosphaeriaceae</taxon>
        <taxon>Recurvomyces</taxon>
    </lineage>
</organism>
<feature type="region of interest" description="Disordered" evidence="6">
    <location>
        <begin position="71"/>
        <end position="144"/>
    </location>
</feature>
<dbReference type="CDD" id="cd00201">
    <property type="entry name" value="WW"/>
    <property type="match status" value="2"/>
</dbReference>
<dbReference type="FunFam" id="1.10.10.440:FF:000013">
    <property type="entry name" value="pre-mRNA-processing protein 40A isoform X1"/>
    <property type="match status" value="1"/>
</dbReference>
<name>A0AAE0WJ66_9PEZI</name>
<evidence type="ECO:0000256" key="1">
    <source>
        <dbReference type="ARBA" id="ARBA00004123"/>
    </source>
</evidence>
<evidence type="ECO:0000256" key="6">
    <source>
        <dbReference type="SAM" id="MobiDB-lite"/>
    </source>
</evidence>
<dbReference type="Pfam" id="PF00397">
    <property type="entry name" value="WW"/>
    <property type="match status" value="2"/>
</dbReference>
<dbReference type="GO" id="GO:0005685">
    <property type="term" value="C:U1 snRNP"/>
    <property type="evidence" value="ECO:0007669"/>
    <property type="project" value="TreeGrafter"/>
</dbReference>
<evidence type="ECO:0000313" key="10">
    <source>
        <dbReference type="Proteomes" id="UP001274830"/>
    </source>
</evidence>
<dbReference type="PROSITE" id="PS01159">
    <property type="entry name" value="WW_DOMAIN_1"/>
    <property type="match status" value="1"/>
</dbReference>
<evidence type="ECO:0000256" key="3">
    <source>
        <dbReference type="ARBA" id="ARBA00022737"/>
    </source>
</evidence>
<keyword evidence="2" id="KW-0507">mRNA processing</keyword>
<feature type="domain" description="WW" evidence="7">
    <location>
        <begin position="43"/>
        <end position="76"/>
    </location>
</feature>
<dbReference type="GeneID" id="89959492"/>
<feature type="domain" description="FF" evidence="8">
    <location>
        <begin position="230"/>
        <end position="285"/>
    </location>
</feature>
<evidence type="ECO:0000259" key="8">
    <source>
        <dbReference type="PROSITE" id="PS51676"/>
    </source>
</evidence>
<dbReference type="GO" id="GO:0071004">
    <property type="term" value="C:U2-type prespliceosome"/>
    <property type="evidence" value="ECO:0007669"/>
    <property type="project" value="TreeGrafter"/>
</dbReference>
<feature type="domain" description="WW" evidence="7">
    <location>
        <begin position="1"/>
        <end position="31"/>
    </location>
</feature>
<dbReference type="InterPro" id="IPR036020">
    <property type="entry name" value="WW_dom_sf"/>
</dbReference>
<feature type="compositionally biased region" description="Basic and acidic residues" evidence="6">
    <location>
        <begin position="611"/>
        <end position="633"/>
    </location>
</feature>